<keyword evidence="2" id="KW-1185">Reference proteome</keyword>
<name>L0NLI8_9HYPH</name>
<proteinExistence type="predicted"/>
<dbReference type="AlphaFoldDB" id="L0NLI8"/>
<dbReference type="Proteomes" id="UP000010792">
    <property type="component" value="Chromosome"/>
</dbReference>
<dbReference type="EMBL" id="FO082820">
    <property type="protein sequence ID" value="CCF21641.1"/>
    <property type="molecule type" value="Genomic_DNA"/>
</dbReference>
<sequence length="60" mass="6106">MVAPAFLGELVWQHPKATIRVGGALAAVVPSAARARFSLAIGDPGVKLPAKRAKSKGSSP</sequence>
<protein>
    <submittedName>
        <fullName evidence="1">Uncharacterized protein</fullName>
    </submittedName>
</protein>
<reference evidence="1 2" key="1">
    <citation type="journal article" date="2013" name="Genome Biol. Evol.">
        <title>Life in an arsenic-containing gold mine: genome and physiology of the autotrophic arsenite-oxidizing bacterium rhizobium sp. NT-26.</title>
        <authorList>
            <person name="Andres J."/>
            <person name="Arsene-Ploetze F."/>
            <person name="Barbe V."/>
            <person name="Brochier-Armanet C."/>
            <person name="Cleiss-Arnold J."/>
            <person name="Coppee J.Y."/>
            <person name="Dillies M.A."/>
            <person name="Geist"/>
            <person name="L"/>
            <person name="Joublin A."/>
            <person name="Koechler S."/>
            <person name="Lassalle F."/>
            <person name="Marchal M."/>
            <person name="Medigue C."/>
            <person name="Muller D."/>
            <person name="Nesme X."/>
            <person name="Plewniak F."/>
            <person name="Proux C."/>
            <person name="Ramirez-Bahena M.H."/>
            <person name="Schenowitz C."/>
            <person name="Sismeiro O."/>
            <person name="Vallenet D."/>
            <person name="Santini J.M."/>
            <person name="Bertin P.N."/>
        </authorList>
    </citation>
    <scope>NUCLEOTIDE SEQUENCE [LARGE SCALE GENOMIC DNA]</scope>
    <source>
        <strain evidence="1 2">NT-26</strain>
    </source>
</reference>
<evidence type="ECO:0000313" key="2">
    <source>
        <dbReference type="Proteomes" id="UP000010792"/>
    </source>
</evidence>
<organism evidence="1 2">
    <name type="scientific">Pseudorhizobium banfieldiae</name>
    <dbReference type="NCBI Taxonomy" id="1125847"/>
    <lineage>
        <taxon>Bacteria</taxon>
        <taxon>Pseudomonadati</taxon>
        <taxon>Pseudomonadota</taxon>
        <taxon>Alphaproteobacteria</taxon>
        <taxon>Hyphomicrobiales</taxon>
        <taxon>Rhizobiaceae</taxon>
        <taxon>Rhizobium/Agrobacterium group</taxon>
        <taxon>Pseudorhizobium</taxon>
    </lineage>
</organism>
<gene>
    <name evidence="1" type="ORF">NT26_3919</name>
</gene>
<evidence type="ECO:0000313" key="1">
    <source>
        <dbReference type="EMBL" id="CCF21641.1"/>
    </source>
</evidence>
<accession>L0NLI8</accession>
<dbReference type="KEGG" id="rht:NT26_3919"/>
<dbReference type="STRING" id="1125847.NT26_3919"/>